<feature type="transmembrane region" description="Helical" evidence="1">
    <location>
        <begin position="56"/>
        <end position="78"/>
    </location>
</feature>
<organism evidence="2 3">
    <name type="scientific">Alternaria arborescens</name>
    <dbReference type="NCBI Taxonomy" id="156630"/>
    <lineage>
        <taxon>Eukaryota</taxon>
        <taxon>Fungi</taxon>
        <taxon>Dikarya</taxon>
        <taxon>Ascomycota</taxon>
        <taxon>Pezizomycotina</taxon>
        <taxon>Dothideomycetes</taxon>
        <taxon>Pleosporomycetidae</taxon>
        <taxon>Pleosporales</taxon>
        <taxon>Pleosporineae</taxon>
        <taxon>Pleosporaceae</taxon>
        <taxon>Alternaria</taxon>
        <taxon>Alternaria sect. Alternaria</taxon>
    </lineage>
</organism>
<protein>
    <submittedName>
        <fullName evidence="2">Uncharacterized protein</fullName>
    </submittedName>
</protein>
<evidence type="ECO:0000256" key="1">
    <source>
        <dbReference type="SAM" id="Phobius"/>
    </source>
</evidence>
<reference evidence="3" key="1">
    <citation type="journal article" date="2019" name="bioRxiv">
        <title>Genomics, evolutionary history and diagnostics of the Alternaria alternata species group including apple and Asian pear pathotypes.</title>
        <authorList>
            <person name="Armitage A.D."/>
            <person name="Cockerton H.M."/>
            <person name="Sreenivasaprasad S."/>
            <person name="Woodhall J.W."/>
            <person name="Lane C.R."/>
            <person name="Harrison R.J."/>
            <person name="Clarkson J.P."/>
        </authorList>
    </citation>
    <scope>NUCLEOTIDE SEQUENCE [LARGE SCALE GENOMIC DNA]</scope>
    <source>
        <strain evidence="3">RGR 97.0016</strain>
    </source>
</reference>
<proteinExistence type="predicted"/>
<accession>A0A4Q4RVV2</accession>
<evidence type="ECO:0000313" key="3">
    <source>
        <dbReference type="Proteomes" id="UP000293823"/>
    </source>
</evidence>
<evidence type="ECO:0000313" key="2">
    <source>
        <dbReference type="EMBL" id="RYO61443.1"/>
    </source>
</evidence>
<dbReference type="AlphaFoldDB" id="A0A4Q4RVV2"/>
<keyword evidence="1" id="KW-0812">Transmembrane</keyword>
<keyword evidence="1" id="KW-1133">Transmembrane helix</keyword>
<dbReference type="Proteomes" id="UP000293823">
    <property type="component" value="Unassembled WGS sequence"/>
</dbReference>
<dbReference type="OrthoDB" id="3695447at2759"/>
<name>A0A4Q4RVV2_9PLEO</name>
<keyword evidence="1" id="KW-0472">Membrane</keyword>
<comment type="caution">
    <text evidence="2">The sequence shown here is derived from an EMBL/GenBank/DDBJ whole genome shotgun (WGS) entry which is preliminary data.</text>
</comment>
<sequence length="201" mass="21380">MSSQRGSTGLSGITPQPTGVPADYVDSNHPYFPHDSEAQLPSRSFARASACFGDKWVLIAFSFFFGLGMIITSLLIGIRIGMSKLPNEHTIVYQTTLTTSTSTGGTVTVTPEMTYIITTAQTIPGRTTPTATVSFIKAPTSLTTVASPQKTCTSKGSWPTIEECRGNCDVPGKRSVCGKWTGGYTCVICPLTDANAFFSSL</sequence>
<keyword evidence="3" id="KW-1185">Reference proteome</keyword>
<dbReference type="EMBL" id="PEJP01000025">
    <property type="protein sequence ID" value="RYO61443.1"/>
    <property type="molecule type" value="Genomic_DNA"/>
</dbReference>
<gene>
    <name evidence="2" type="ORF">AA0113_g6738</name>
</gene>